<dbReference type="HOGENOM" id="CLU_160156_0_0_1"/>
<keyword evidence="2" id="KW-1185">Reference proteome</keyword>
<accession>Q75CE6</accession>
<reference evidence="2" key="2">
    <citation type="journal article" date="2013" name="G3 (Bethesda)">
        <title>Genomes of Ashbya fungi isolated from insects reveal four mating-type loci, numerous translocations, lack of transposons, and distinct gene duplications.</title>
        <authorList>
            <person name="Dietrich F.S."/>
            <person name="Voegeli S."/>
            <person name="Kuo S."/>
            <person name="Philippsen P."/>
        </authorList>
    </citation>
    <scope>GENOME REANNOTATION</scope>
    <source>
        <strain evidence="2">ATCC 10895 / CBS 109.51 / FGSC 9923 / NRRL Y-1056</strain>
    </source>
</reference>
<dbReference type="OMA" id="NECHFDG"/>
<dbReference type="OrthoDB" id="3983163at2759"/>
<dbReference type="Pfam" id="PF11093">
    <property type="entry name" value="Mitochondr_Som1"/>
    <property type="match status" value="1"/>
</dbReference>
<dbReference type="AlphaFoldDB" id="Q75CE6"/>
<dbReference type="InParanoid" id="Q75CE6"/>
<dbReference type="RefSeq" id="NP_983417.1">
    <property type="nucleotide sequence ID" value="NM_208770.1"/>
</dbReference>
<dbReference type="Proteomes" id="UP000000591">
    <property type="component" value="Chromosome III"/>
</dbReference>
<protein>
    <submittedName>
        <fullName evidence="1">ACR014Cp</fullName>
    </submittedName>
</protein>
<organism evidence="1 2">
    <name type="scientific">Eremothecium gossypii (strain ATCC 10895 / CBS 109.51 / FGSC 9923 / NRRL Y-1056)</name>
    <name type="common">Yeast</name>
    <name type="synonym">Ashbya gossypii</name>
    <dbReference type="NCBI Taxonomy" id="284811"/>
    <lineage>
        <taxon>Eukaryota</taxon>
        <taxon>Fungi</taxon>
        <taxon>Dikarya</taxon>
        <taxon>Ascomycota</taxon>
        <taxon>Saccharomycotina</taxon>
        <taxon>Saccharomycetes</taxon>
        <taxon>Saccharomycetales</taxon>
        <taxon>Saccharomycetaceae</taxon>
        <taxon>Eremothecium</taxon>
    </lineage>
</organism>
<proteinExistence type="predicted"/>
<dbReference type="FunCoup" id="Q75CE6">
    <property type="interactions" value="30"/>
</dbReference>
<dbReference type="eggNOG" id="ENOG502SBH3">
    <property type="taxonomic scope" value="Eukaryota"/>
</dbReference>
<evidence type="ECO:0000313" key="2">
    <source>
        <dbReference type="Proteomes" id="UP000000591"/>
    </source>
</evidence>
<dbReference type="EMBL" id="AE016816">
    <property type="protein sequence ID" value="AAS51241.1"/>
    <property type="molecule type" value="Genomic_DNA"/>
</dbReference>
<reference evidence="1 2" key="1">
    <citation type="journal article" date="2004" name="Science">
        <title>The Ashbya gossypii genome as a tool for mapping the ancient Saccharomyces cerevisiae genome.</title>
        <authorList>
            <person name="Dietrich F.S."/>
            <person name="Voegeli S."/>
            <person name="Brachat S."/>
            <person name="Lerch A."/>
            <person name="Gates K."/>
            <person name="Steiner S."/>
            <person name="Mohr C."/>
            <person name="Pohlmann R."/>
            <person name="Luedi P."/>
            <person name="Choi S."/>
            <person name="Wing R.A."/>
            <person name="Flavier A."/>
            <person name="Gaffney T.D."/>
            <person name="Philippsen P."/>
        </authorList>
    </citation>
    <scope>NUCLEOTIDE SEQUENCE [LARGE SCALE GENOMIC DNA]</scope>
    <source>
        <strain evidence="2">ATCC 10895 / CBS 109.51 / FGSC 9923 / NRRL Y-1056</strain>
    </source>
</reference>
<dbReference type="GeneID" id="4619542"/>
<sequence>MAPPTPVLTREEVAPALATSRDCVLASLTQNECHFDGRGYVCVPFQRLFRECTLNKRRVRIEITERNTNM</sequence>
<name>Q75CE6_EREGS</name>
<dbReference type="KEGG" id="ago:AGOS_ACR014C"/>
<dbReference type="InterPro" id="IPR024645">
    <property type="entry name" value="Mitochondr_Som1"/>
</dbReference>
<dbReference type="STRING" id="284811.Q75CE6"/>
<evidence type="ECO:0000313" key="1">
    <source>
        <dbReference type="EMBL" id="AAS51241.1"/>
    </source>
</evidence>
<dbReference type="GO" id="GO:0042720">
    <property type="term" value="C:mitochondrial inner membrane peptidase complex"/>
    <property type="evidence" value="ECO:0007669"/>
    <property type="project" value="InterPro"/>
</dbReference>
<gene>
    <name evidence="1" type="ORF">AGOS_ACR014C</name>
</gene>